<gene>
    <name evidence="1" type="ORF">FHR87_001509</name>
</gene>
<dbReference type="PANTHER" id="PTHR34309">
    <property type="entry name" value="SLR1406 PROTEIN"/>
    <property type="match status" value="1"/>
</dbReference>
<proteinExistence type="predicted"/>
<dbReference type="InterPro" id="IPR005624">
    <property type="entry name" value="PduO/GlcC-like"/>
</dbReference>
<dbReference type="Gene3D" id="3.30.450.150">
    <property type="entry name" value="Haem-degrading domain"/>
    <property type="match status" value="1"/>
</dbReference>
<comment type="caution">
    <text evidence="1">The sequence shown here is derived from an EMBL/GenBank/DDBJ whole genome shotgun (WGS) entry which is preliminary data.</text>
</comment>
<keyword evidence="2" id="KW-1185">Reference proteome</keyword>
<dbReference type="Proteomes" id="UP000549250">
    <property type="component" value="Unassembled WGS sequence"/>
</dbReference>
<dbReference type="InterPro" id="IPR038084">
    <property type="entry name" value="PduO/GlcC-like_sf"/>
</dbReference>
<dbReference type="PANTHER" id="PTHR34309:SF10">
    <property type="entry name" value="SLR1406 PROTEIN"/>
    <property type="match status" value="1"/>
</dbReference>
<dbReference type="EMBL" id="JACHXI010000005">
    <property type="protein sequence ID" value="MBB3103114.1"/>
    <property type="molecule type" value="Genomic_DNA"/>
</dbReference>
<sequence>MNAFDNRAREIEPRYVRQIDTITLPLAMRALQAALDKATELSIRINVSIVDASGNLIHLAHMDGATLQSRDIALNKALTAVGFGISTSAWEERLTTRSAAVRQGLPLQDRVVLFGGGEPFLYQGVALGAIGISGGSEQQDVVCAMAAVHAVQSLIGQ</sequence>
<dbReference type="SUPFAM" id="SSF143744">
    <property type="entry name" value="GlcG-like"/>
    <property type="match status" value="1"/>
</dbReference>
<dbReference type="Pfam" id="PF03928">
    <property type="entry name" value="HbpS-like"/>
    <property type="match status" value="1"/>
</dbReference>
<dbReference type="InterPro" id="IPR052517">
    <property type="entry name" value="GlcG_carb_metab_protein"/>
</dbReference>
<name>A0A839T457_AZOMA</name>
<evidence type="ECO:0000313" key="2">
    <source>
        <dbReference type="Proteomes" id="UP000549250"/>
    </source>
</evidence>
<dbReference type="RefSeq" id="WP_183166068.1">
    <property type="nucleotide sequence ID" value="NZ_JACHXI010000005.1"/>
</dbReference>
<protein>
    <submittedName>
        <fullName evidence="1">Uncharacterized protein GlcG (DUF336 family)</fullName>
    </submittedName>
</protein>
<reference evidence="1 2" key="1">
    <citation type="submission" date="2020-08" db="EMBL/GenBank/DDBJ databases">
        <title>Genomic Encyclopedia of Type Strains, Phase III (KMG-III): the genomes of soil and plant-associated and newly described type strains.</title>
        <authorList>
            <person name="Whitman W."/>
        </authorList>
    </citation>
    <scope>NUCLEOTIDE SEQUENCE [LARGE SCALE GENOMIC DNA]</scope>
    <source>
        <strain evidence="1 2">CECT 4462</strain>
    </source>
</reference>
<evidence type="ECO:0000313" key="1">
    <source>
        <dbReference type="EMBL" id="MBB3103114.1"/>
    </source>
</evidence>
<dbReference type="AlphaFoldDB" id="A0A839T457"/>
<accession>A0A839T457</accession>
<organism evidence="1 2">
    <name type="scientific">Azomonas macrocytogenes</name>
    <name type="common">Azotobacter macrocytogenes</name>
    <dbReference type="NCBI Taxonomy" id="69962"/>
    <lineage>
        <taxon>Bacteria</taxon>
        <taxon>Pseudomonadati</taxon>
        <taxon>Pseudomonadota</taxon>
        <taxon>Gammaproteobacteria</taxon>
        <taxon>Pseudomonadales</taxon>
        <taxon>Pseudomonadaceae</taxon>
        <taxon>Azomonas</taxon>
    </lineage>
</organism>